<feature type="compositionally biased region" description="Low complexity" evidence="1">
    <location>
        <begin position="155"/>
        <end position="167"/>
    </location>
</feature>
<dbReference type="PANTHER" id="PTHR28661:SF1">
    <property type="entry name" value="MICROTUBULE NUCLEATION FACTOR SSNA1"/>
    <property type="match status" value="1"/>
</dbReference>
<feature type="compositionally biased region" description="Polar residues" evidence="1">
    <location>
        <begin position="168"/>
        <end position="185"/>
    </location>
</feature>
<reference evidence="2 3" key="1">
    <citation type="submission" date="2022-12" db="EMBL/GenBank/DDBJ databases">
        <title>Chromosome-level genome of Tegillarca granosa.</title>
        <authorList>
            <person name="Kim J."/>
        </authorList>
    </citation>
    <scope>NUCLEOTIDE SEQUENCE [LARGE SCALE GENOMIC DNA]</scope>
    <source>
        <strain evidence="2">Teg-2019</strain>
        <tissue evidence="2">Adductor muscle</tissue>
    </source>
</reference>
<name>A0ABQ9FGG0_TEGGR</name>
<dbReference type="InterPro" id="IPR033362">
    <property type="entry name" value="SSNA1_fam"/>
</dbReference>
<organism evidence="2 3">
    <name type="scientific">Tegillarca granosa</name>
    <name type="common">Malaysian cockle</name>
    <name type="synonym">Anadara granosa</name>
    <dbReference type="NCBI Taxonomy" id="220873"/>
    <lineage>
        <taxon>Eukaryota</taxon>
        <taxon>Metazoa</taxon>
        <taxon>Spiralia</taxon>
        <taxon>Lophotrochozoa</taxon>
        <taxon>Mollusca</taxon>
        <taxon>Bivalvia</taxon>
        <taxon>Autobranchia</taxon>
        <taxon>Pteriomorphia</taxon>
        <taxon>Arcoida</taxon>
        <taxon>Arcoidea</taxon>
        <taxon>Arcidae</taxon>
        <taxon>Tegillarca</taxon>
    </lineage>
</organism>
<feature type="region of interest" description="Disordered" evidence="1">
    <location>
        <begin position="1"/>
        <end position="22"/>
    </location>
</feature>
<dbReference type="EMBL" id="JARBDR010000328">
    <property type="protein sequence ID" value="KAJ8316417.1"/>
    <property type="molecule type" value="Genomic_DNA"/>
</dbReference>
<comment type="caution">
    <text evidence="2">The sequence shown here is derived from an EMBL/GenBank/DDBJ whole genome shotgun (WGS) entry which is preliminary data.</text>
</comment>
<evidence type="ECO:0008006" key="4">
    <source>
        <dbReference type="Google" id="ProtNLM"/>
    </source>
</evidence>
<keyword evidence="3" id="KW-1185">Reference proteome</keyword>
<evidence type="ECO:0000313" key="2">
    <source>
        <dbReference type="EMBL" id="KAJ8316417.1"/>
    </source>
</evidence>
<accession>A0ABQ9FGG0</accession>
<sequence length="185" mass="20922">MSTKSKKHHKQPKIQNQQPILSEKDKTDAVLQRYNVDLLKCLDDMKYRRDDIHKEILTLQNEQIKIQSDLGELTSRLSKINESICHKIAEQENCDRTIAEYEVAFTKLIEGSEHLLTSLRHAVETVLPDIVLRDREPTQASTNAGATRSSKRSRSQSQSTGSHPSQSPNAGIQKQSSSVRTETDS</sequence>
<evidence type="ECO:0000256" key="1">
    <source>
        <dbReference type="SAM" id="MobiDB-lite"/>
    </source>
</evidence>
<dbReference type="Proteomes" id="UP001217089">
    <property type="component" value="Unassembled WGS sequence"/>
</dbReference>
<feature type="region of interest" description="Disordered" evidence="1">
    <location>
        <begin position="134"/>
        <end position="185"/>
    </location>
</feature>
<evidence type="ECO:0000313" key="3">
    <source>
        <dbReference type="Proteomes" id="UP001217089"/>
    </source>
</evidence>
<feature type="compositionally biased region" description="Polar residues" evidence="1">
    <location>
        <begin position="138"/>
        <end position="147"/>
    </location>
</feature>
<proteinExistence type="predicted"/>
<dbReference type="PANTHER" id="PTHR28661">
    <property type="entry name" value="SJOEGREN SYNDROME NUCLEAR AUTOANTIGEN 1"/>
    <property type="match status" value="1"/>
</dbReference>
<feature type="compositionally biased region" description="Basic residues" evidence="1">
    <location>
        <begin position="1"/>
        <end position="12"/>
    </location>
</feature>
<protein>
    <recommendedName>
        <fullName evidence="4">Sjoegren syndrome nuclear autoantigen 1</fullName>
    </recommendedName>
</protein>
<gene>
    <name evidence="2" type="ORF">KUTeg_006431</name>
</gene>